<keyword evidence="3 9" id="KW-0812">Transmembrane</keyword>
<dbReference type="InterPro" id="IPR050173">
    <property type="entry name" value="ABC_transporter_C-like"/>
</dbReference>
<dbReference type="PROSITE" id="PS50929">
    <property type="entry name" value="ABC_TM1F"/>
    <property type="match status" value="2"/>
</dbReference>
<dbReference type="CDD" id="cd03244">
    <property type="entry name" value="ABCC_MRP_domain2"/>
    <property type="match status" value="1"/>
</dbReference>
<dbReference type="GO" id="GO:0016020">
    <property type="term" value="C:membrane"/>
    <property type="evidence" value="ECO:0007669"/>
    <property type="project" value="UniProtKB-SubCell"/>
</dbReference>
<comment type="subcellular location">
    <subcellularLocation>
        <location evidence="1">Membrane</location>
        <topology evidence="1">Multi-pass membrane protein</topology>
    </subcellularLocation>
</comment>
<dbReference type="InterPro" id="IPR011527">
    <property type="entry name" value="ABC1_TM_dom"/>
</dbReference>
<dbReference type="PROSITE" id="PS50893">
    <property type="entry name" value="ABC_TRANSPORTER_2"/>
    <property type="match status" value="2"/>
</dbReference>
<evidence type="ECO:0000259" key="11">
    <source>
        <dbReference type="PROSITE" id="PS50929"/>
    </source>
</evidence>
<feature type="transmembrane region" description="Helical" evidence="9">
    <location>
        <begin position="513"/>
        <end position="537"/>
    </location>
</feature>
<gene>
    <name evidence="12" type="ORF">L207DRAFT_553012</name>
</gene>
<dbReference type="InterPro" id="IPR044726">
    <property type="entry name" value="ABCC_6TM_D2"/>
</dbReference>
<dbReference type="PANTHER" id="PTHR24223:SF345">
    <property type="entry name" value="ABC MULTIDRUG TRANSPORTER (EUROFUNG)"/>
    <property type="match status" value="1"/>
</dbReference>
<dbReference type="Pfam" id="PF00664">
    <property type="entry name" value="ABC_membrane"/>
    <property type="match status" value="2"/>
</dbReference>
<feature type="transmembrane region" description="Helical" evidence="9">
    <location>
        <begin position="1000"/>
        <end position="1024"/>
    </location>
</feature>
<dbReference type="InterPro" id="IPR036640">
    <property type="entry name" value="ABC1_TM_sf"/>
</dbReference>
<keyword evidence="12" id="KW-0378">Hydrolase</keyword>
<evidence type="ECO:0000313" key="13">
    <source>
        <dbReference type="Proteomes" id="UP000235786"/>
    </source>
</evidence>
<feature type="compositionally biased region" description="Polar residues" evidence="8">
    <location>
        <begin position="834"/>
        <end position="844"/>
    </location>
</feature>
<feature type="domain" description="ABC transporter" evidence="10">
    <location>
        <begin position="1188"/>
        <end position="1454"/>
    </location>
</feature>
<feature type="transmembrane region" description="Helical" evidence="9">
    <location>
        <begin position="1093"/>
        <end position="1115"/>
    </location>
</feature>
<keyword evidence="5" id="KW-0067">ATP-binding</keyword>
<dbReference type="CDD" id="cd03250">
    <property type="entry name" value="ABCC_MRP_domain1"/>
    <property type="match status" value="1"/>
</dbReference>
<dbReference type="InterPro" id="IPR027417">
    <property type="entry name" value="P-loop_NTPase"/>
</dbReference>
<dbReference type="OrthoDB" id="6500128at2759"/>
<dbReference type="SUPFAM" id="SSF90123">
    <property type="entry name" value="ABC transporter transmembrane region"/>
    <property type="match status" value="2"/>
</dbReference>
<feature type="domain" description="ABC transmembrane type-1" evidence="11">
    <location>
        <begin position="876"/>
        <end position="1151"/>
    </location>
</feature>
<feature type="domain" description="ABC transmembrane type-1" evidence="11">
    <location>
        <begin position="348"/>
        <end position="535"/>
    </location>
</feature>
<dbReference type="PANTHER" id="PTHR24223">
    <property type="entry name" value="ATP-BINDING CASSETTE SUB-FAMILY C"/>
    <property type="match status" value="1"/>
</dbReference>
<evidence type="ECO:0000259" key="10">
    <source>
        <dbReference type="PROSITE" id="PS50893"/>
    </source>
</evidence>
<feature type="transmembrane region" description="Helical" evidence="9">
    <location>
        <begin position="89"/>
        <end position="108"/>
    </location>
</feature>
<dbReference type="SUPFAM" id="SSF52540">
    <property type="entry name" value="P-loop containing nucleoside triphosphate hydrolases"/>
    <property type="match status" value="2"/>
</dbReference>
<evidence type="ECO:0000256" key="6">
    <source>
        <dbReference type="ARBA" id="ARBA00022989"/>
    </source>
</evidence>
<feature type="domain" description="ABC transporter" evidence="10">
    <location>
        <begin position="590"/>
        <end position="820"/>
    </location>
</feature>
<dbReference type="Proteomes" id="UP000235786">
    <property type="component" value="Unassembled WGS sequence"/>
</dbReference>
<evidence type="ECO:0000256" key="1">
    <source>
        <dbReference type="ARBA" id="ARBA00004141"/>
    </source>
</evidence>
<feature type="transmembrane region" description="Helical" evidence="9">
    <location>
        <begin position="1127"/>
        <end position="1146"/>
    </location>
</feature>
<feature type="transmembrane region" description="Helical" evidence="9">
    <location>
        <begin position="466"/>
        <end position="493"/>
    </location>
</feature>
<dbReference type="InterPro" id="IPR003439">
    <property type="entry name" value="ABC_transporter-like_ATP-bd"/>
</dbReference>
<feature type="transmembrane region" description="Helical" evidence="9">
    <location>
        <begin position="309"/>
        <end position="332"/>
    </location>
</feature>
<dbReference type="InterPro" id="IPR003593">
    <property type="entry name" value="AAA+_ATPase"/>
</dbReference>
<dbReference type="Gene3D" id="1.20.1560.10">
    <property type="entry name" value="ABC transporter type 1, transmembrane domain"/>
    <property type="match status" value="2"/>
</dbReference>
<feature type="transmembrane region" description="Helical" evidence="9">
    <location>
        <begin position="907"/>
        <end position="936"/>
    </location>
</feature>
<name>A0A2J6RXP5_HYAVF</name>
<organism evidence="12 13">
    <name type="scientific">Hyaloscypha variabilis (strain UAMH 11265 / GT02V1 / F)</name>
    <name type="common">Meliniomyces variabilis</name>
    <dbReference type="NCBI Taxonomy" id="1149755"/>
    <lineage>
        <taxon>Eukaryota</taxon>
        <taxon>Fungi</taxon>
        <taxon>Dikarya</taxon>
        <taxon>Ascomycota</taxon>
        <taxon>Pezizomycotina</taxon>
        <taxon>Leotiomycetes</taxon>
        <taxon>Helotiales</taxon>
        <taxon>Hyaloscyphaceae</taxon>
        <taxon>Hyaloscypha</taxon>
        <taxon>Hyaloscypha variabilis</taxon>
    </lineage>
</organism>
<dbReference type="GO" id="GO:0140359">
    <property type="term" value="F:ABC-type transporter activity"/>
    <property type="evidence" value="ECO:0007669"/>
    <property type="project" value="InterPro"/>
</dbReference>
<dbReference type="GO" id="GO:0005524">
    <property type="term" value="F:ATP binding"/>
    <property type="evidence" value="ECO:0007669"/>
    <property type="project" value="UniProtKB-KW"/>
</dbReference>
<dbReference type="SMART" id="SM00382">
    <property type="entry name" value="AAA"/>
    <property type="match status" value="2"/>
</dbReference>
<proteinExistence type="predicted"/>
<evidence type="ECO:0000256" key="8">
    <source>
        <dbReference type="SAM" id="MobiDB-lite"/>
    </source>
</evidence>
<keyword evidence="2" id="KW-0813">Transport</keyword>
<evidence type="ECO:0000256" key="3">
    <source>
        <dbReference type="ARBA" id="ARBA00022692"/>
    </source>
</evidence>
<dbReference type="PROSITE" id="PS00211">
    <property type="entry name" value="ABC_TRANSPORTER_1"/>
    <property type="match status" value="2"/>
</dbReference>
<evidence type="ECO:0000256" key="7">
    <source>
        <dbReference type="ARBA" id="ARBA00023136"/>
    </source>
</evidence>
<dbReference type="InterPro" id="IPR017871">
    <property type="entry name" value="ABC_transporter-like_CS"/>
</dbReference>
<dbReference type="STRING" id="1149755.A0A2J6RXP5"/>
<dbReference type="EMBL" id="KZ613942">
    <property type="protein sequence ID" value="PMD43275.1"/>
    <property type="molecule type" value="Genomic_DNA"/>
</dbReference>
<evidence type="ECO:0000313" key="12">
    <source>
        <dbReference type="EMBL" id="PMD43275.1"/>
    </source>
</evidence>
<accession>A0A2J6RXP5</accession>
<evidence type="ECO:0000256" key="4">
    <source>
        <dbReference type="ARBA" id="ARBA00022741"/>
    </source>
</evidence>
<feature type="transmembrane region" description="Helical" evidence="9">
    <location>
        <begin position="145"/>
        <end position="164"/>
    </location>
</feature>
<dbReference type="Pfam" id="PF00005">
    <property type="entry name" value="ABC_tran"/>
    <property type="match status" value="2"/>
</dbReference>
<evidence type="ECO:0000256" key="5">
    <source>
        <dbReference type="ARBA" id="ARBA00022840"/>
    </source>
</evidence>
<dbReference type="CDD" id="cd18580">
    <property type="entry name" value="ABC_6TM_ABCC_D2"/>
    <property type="match status" value="1"/>
</dbReference>
<keyword evidence="4" id="KW-0547">Nucleotide-binding</keyword>
<dbReference type="GO" id="GO:0016887">
    <property type="term" value="F:ATP hydrolysis activity"/>
    <property type="evidence" value="ECO:0007669"/>
    <property type="project" value="InterPro"/>
</dbReference>
<feature type="transmembrane region" description="Helical" evidence="9">
    <location>
        <begin position="873"/>
        <end position="895"/>
    </location>
</feature>
<feature type="transmembrane region" description="Helical" evidence="9">
    <location>
        <begin position="120"/>
        <end position="139"/>
    </location>
</feature>
<dbReference type="Gene3D" id="3.40.50.300">
    <property type="entry name" value="P-loop containing nucleotide triphosphate hydrolases"/>
    <property type="match status" value="2"/>
</dbReference>
<feature type="region of interest" description="Disordered" evidence="8">
    <location>
        <begin position="1311"/>
        <end position="1339"/>
    </location>
</feature>
<keyword evidence="7 9" id="KW-0472">Membrane</keyword>
<protein>
    <submittedName>
        <fullName evidence="12">P-loop containing nucleoside triphosphate hydrolase protein</fullName>
    </submittedName>
</protein>
<sequence>MDYSQSVLQLHHYEDSRFIVLGNESLPSPFHTNQTFRADYITAQVANIPAPSSKSQGLAKLYRSSQGSVELATLILCLKSSPRPDGASIATNVVSFVAALAVCQLSFLEHGRSVKPSTLLVFYLLASVICEGILLRSFYLIYGNSAAPAVLTAKVGLKFLLLILESISKRSYLREPYKELPTEQTVSDLNRAFLFWVNNLILLGNSKLLTSSDLPILDEKLNSRALRIRMEDVWSKATKPKSEGDSEGAGVVLWALFRFFRGSLLLNSIPRLVGIAFRYSQPILINSTIRYVSEPVTENEEWKASGYQLILAAFIIYVGVRCRGAVVGLIHARCLTMRDGVYDDSAAVTHMSSDSDTVENLAWFFQESWAQVVEVLFGMGLLWNQLGWWCLTPLVLVVLLSQVAKWIGSKVGAKSAAYQKAKQQRIALTTSMIDYIKNIKMMGMTGTVMARVQDSRMIDLGKRVDYNWIMVYFNITANGIGILAPVVTLIFYAVDAHLRGKDSLDPSTAFTSIAIITLVTAPANSLLALFPQFASVYSSALRIQKYLLEPSRDDKRKLLGPHPCMAASNGNGHNDENGVNSKPFDKSLAVVIEDVVLRPAPEADVCLNGLNLQLKKGTLNVICGAVGAGKTTLARAILGDVAPDRGLISVSTKRIGYCAQKPWLINASIRTMVCGLTDEVEIDENWYRTVIHACGLEEDIEQLNGGDLKAVGSRGATLSGGQRQRVALARAVYSRPEIIILDDVLSALDAKTEVHVAEMLLGNDGLFRRQGTTVILITHATQHLPLADLILVLANSKIEEQGTWDDLRSSTGYVSKLQVKESDPDSAQIAANEKPSTVPGTTPPSKDDMLDLSRKLGDLSLYLYYFKSVGMPVMTIFLFASIVYGATFAITPTILKAWSESGGLHTWFYIGMYTLSGGLAFFTTAVVIWSNFILMAPRAGEVLHRRLLNIIMRAPLSYFAVTDTGVTLNRFTQDMTYVDQTLPFHLLSSFRQLCRLIAQLVLLLLTQALLTIGAPFLFLVLYFLQKLYLHTSRQIRFLDIELRAEVLSNFLETLEGISHIRALGWQDQAIDQNVKSLDISQRPNYIMHAIQQWLTLVLNLLVAGLALLVVSFAVVFKSSTSAGQIGIALNVILTISQTLIWLLMSWTQLETSLGAISRIKTLEETLLPEDKACEVLEPSSDWPARGAIEFKDVVAAYNPETIALKGISVKISPGQKAGICGRTGSGKSTMLLSILRLIELESGSINIDGLDITTLPREKIRESLIVIPQDTFVLNDSIRLNVNPSGNVSDEEIIAALEKVQLWTVIKSRGAGSGSNTAAPSGAATPLNEETANGISTPKKEEVDPLEAPLKNSPLSHGQFQLFGLARALLLKDRSRILILDEATSNVDAKTDELMQRIIREEFAEHTILTVAHRLDTIRDADMILVMDKGKIVEVGTPDELLAKKAEQSNTVEEDDEGGGKAWFREMWDNAH</sequence>
<feature type="transmembrane region" description="Helical" evidence="9">
    <location>
        <begin position="386"/>
        <end position="404"/>
    </location>
</feature>
<evidence type="ECO:0000256" key="2">
    <source>
        <dbReference type="ARBA" id="ARBA00022448"/>
    </source>
</evidence>
<keyword evidence="6 9" id="KW-1133">Transmembrane helix</keyword>
<evidence type="ECO:0000256" key="9">
    <source>
        <dbReference type="SAM" id="Phobius"/>
    </source>
</evidence>
<feature type="region of interest" description="Disordered" evidence="8">
    <location>
        <begin position="823"/>
        <end position="847"/>
    </location>
</feature>
<keyword evidence="13" id="KW-1185">Reference proteome</keyword>
<reference evidence="12 13" key="1">
    <citation type="submission" date="2016-04" db="EMBL/GenBank/DDBJ databases">
        <title>A degradative enzymes factory behind the ericoid mycorrhizal symbiosis.</title>
        <authorList>
            <consortium name="DOE Joint Genome Institute"/>
            <person name="Martino E."/>
            <person name="Morin E."/>
            <person name="Grelet G."/>
            <person name="Kuo A."/>
            <person name="Kohler A."/>
            <person name="Daghino S."/>
            <person name="Barry K."/>
            <person name="Choi C."/>
            <person name="Cichocki N."/>
            <person name="Clum A."/>
            <person name="Copeland A."/>
            <person name="Hainaut M."/>
            <person name="Haridas S."/>
            <person name="Labutti K."/>
            <person name="Lindquist E."/>
            <person name="Lipzen A."/>
            <person name="Khouja H.-R."/>
            <person name="Murat C."/>
            <person name="Ohm R."/>
            <person name="Olson A."/>
            <person name="Spatafora J."/>
            <person name="Veneault-Fourrey C."/>
            <person name="Henrissat B."/>
            <person name="Grigoriev I."/>
            <person name="Martin F."/>
            <person name="Perotto S."/>
        </authorList>
    </citation>
    <scope>NUCLEOTIDE SEQUENCE [LARGE SCALE GENOMIC DNA]</scope>
    <source>
        <strain evidence="12 13">F</strain>
    </source>
</reference>